<reference evidence="2 3" key="1">
    <citation type="submission" date="2016-04" db="EMBL/GenBank/DDBJ databases">
        <title>Evolutionary innovation and constraint leading to complex multicellularity in the Ascomycota.</title>
        <authorList>
            <person name="Cisse O."/>
            <person name="Nguyen A."/>
            <person name="Hewitt D.A."/>
            <person name="Jedd G."/>
            <person name="Stajich J.E."/>
        </authorList>
    </citation>
    <scope>NUCLEOTIDE SEQUENCE [LARGE SCALE GENOMIC DNA]</scope>
    <source>
        <strain evidence="2 3">DAH-3</strain>
    </source>
</reference>
<accession>A0A1U7LMN4</accession>
<feature type="compositionally biased region" description="Basic and acidic residues" evidence="1">
    <location>
        <begin position="362"/>
        <end position="375"/>
    </location>
</feature>
<dbReference type="Proteomes" id="UP000186594">
    <property type="component" value="Unassembled WGS sequence"/>
</dbReference>
<keyword evidence="3" id="KW-1185">Reference proteome</keyword>
<sequence length="386" mass="45463">MAPVIRPPILPSMTPPEESTDIEQIAELKARILDKDREMRQLEQDKLEQRDALEDMERQVSMLQGFLEKKSPPRQSLLPIEDVEEDVDNLRNLIKERDDKIKSMREENEKRRAEFRATLDQIEKTSEEANRIYEAKIQELELFIKEKQQELSILHLNLDTLTDRRHNHDEQIEESTEEMAGQLKVLEGVVSEMEGYLIQSRERINELENEVDALHQELSQSQSRVRVLEDQIRSRPSSSESHPQKRQMITFLEREVDRLKSENEALRNATIEESTDTEQIAGLKHIVSELTRHNVETETQNQKLKKELKRISASPDDTLVLKRKLESMEKDKQRLSKELTELEAMVESKVFREEELEREVAKLRRESSRSNDRQKILSSPIEEELW</sequence>
<dbReference type="OrthoDB" id="2130750at2759"/>
<dbReference type="OMA" id="HNVETET"/>
<organism evidence="2 3">
    <name type="scientific">Neolecta irregularis (strain DAH-3)</name>
    <dbReference type="NCBI Taxonomy" id="1198029"/>
    <lineage>
        <taxon>Eukaryota</taxon>
        <taxon>Fungi</taxon>
        <taxon>Dikarya</taxon>
        <taxon>Ascomycota</taxon>
        <taxon>Taphrinomycotina</taxon>
        <taxon>Neolectales</taxon>
        <taxon>Neolectaceae</taxon>
        <taxon>Neolecta</taxon>
    </lineage>
</organism>
<feature type="compositionally biased region" description="Pro residues" evidence="1">
    <location>
        <begin position="1"/>
        <end position="14"/>
    </location>
</feature>
<dbReference type="AlphaFoldDB" id="A0A1U7LMN4"/>
<proteinExistence type="predicted"/>
<gene>
    <name evidence="2" type="ORF">NEOLI_005244</name>
</gene>
<feature type="region of interest" description="Disordered" evidence="1">
    <location>
        <begin position="1"/>
        <end position="20"/>
    </location>
</feature>
<dbReference type="STRING" id="1198029.A0A1U7LMN4"/>
<comment type="caution">
    <text evidence="2">The sequence shown here is derived from an EMBL/GenBank/DDBJ whole genome shotgun (WGS) entry which is preliminary data.</text>
</comment>
<protein>
    <submittedName>
        <fullName evidence="2">Protein Daple</fullName>
    </submittedName>
</protein>
<feature type="region of interest" description="Disordered" evidence="1">
    <location>
        <begin position="362"/>
        <end position="386"/>
    </location>
</feature>
<evidence type="ECO:0000313" key="3">
    <source>
        <dbReference type="Proteomes" id="UP000186594"/>
    </source>
</evidence>
<evidence type="ECO:0000256" key="1">
    <source>
        <dbReference type="SAM" id="MobiDB-lite"/>
    </source>
</evidence>
<evidence type="ECO:0000313" key="2">
    <source>
        <dbReference type="EMBL" id="OLL23907.1"/>
    </source>
</evidence>
<dbReference type="EMBL" id="LXFE01001107">
    <property type="protein sequence ID" value="OLL23907.1"/>
    <property type="molecule type" value="Genomic_DNA"/>
</dbReference>
<name>A0A1U7LMN4_NEOID</name>